<dbReference type="Proteomes" id="UP000887116">
    <property type="component" value="Unassembled WGS sequence"/>
</dbReference>
<keyword evidence="2" id="KW-1185">Reference proteome</keyword>
<proteinExistence type="predicted"/>
<comment type="caution">
    <text evidence="1">The sequence shown here is derived from an EMBL/GenBank/DDBJ whole genome shotgun (WGS) entry which is preliminary data.</text>
</comment>
<organism evidence="1 2">
    <name type="scientific">Trichonephila clavata</name>
    <name type="common">Joro spider</name>
    <name type="synonym">Nephila clavata</name>
    <dbReference type="NCBI Taxonomy" id="2740835"/>
    <lineage>
        <taxon>Eukaryota</taxon>
        <taxon>Metazoa</taxon>
        <taxon>Ecdysozoa</taxon>
        <taxon>Arthropoda</taxon>
        <taxon>Chelicerata</taxon>
        <taxon>Arachnida</taxon>
        <taxon>Araneae</taxon>
        <taxon>Araneomorphae</taxon>
        <taxon>Entelegynae</taxon>
        <taxon>Araneoidea</taxon>
        <taxon>Nephilidae</taxon>
        <taxon>Trichonephila</taxon>
    </lineage>
</organism>
<gene>
    <name evidence="1" type="ORF">TNCT_423671</name>
</gene>
<dbReference type="AlphaFoldDB" id="A0A8X6I003"/>
<dbReference type="EMBL" id="BMAO01019789">
    <property type="protein sequence ID" value="GFR32883.1"/>
    <property type="molecule type" value="Genomic_DNA"/>
</dbReference>
<reference evidence="1" key="1">
    <citation type="submission" date="2020-07" db="EMBL/GenBank/DDBJ databases">
        <title>Multicomponent nature underlies the extraordinary mechanical properties of spider dragline silk.</title>
        <authorList>
            <person name="Kono N."/>
            <person name="Nakamura H."/>
            <person name="Mori M."/>
            <person name="Yoshida Y."/>
            <person name="Ohtoshi R."/>
            <person name="Malay A.D."/>
            <person name="Moran D.A.P."/>
            <person name="Tomita M."/>
            <person name="Numata K."/>
            <person name="Arakawa K."/>
        </authorList>
    </citation>
    <scope>NUCLEOTIDE SEQUENCE</scope>
</reference>
<sequence>MNTSESMPPCPSQTYPTDEACGNQLEPGLEKRFWLIAVVPLTLIGPRNSAENSSHHTTLVDQLQARSISILPL</sequence>
<evidence type="ECO:0000313" key="2">
    <source>
        <dbReference type="Proteomes" id="UP000887116"/>
    </source>
</evidence>
<protein>
    <submittedName>
        <fullName evidence="1">Uncharacterized protein</fullName>
    </submittedName>
</protein>
<evidence type="ECO:0000313" key="1">
    <source>
        <dbReference type="EMBL" id="GFR32883.1"/>
    </source>
</evidence>
<accession>A0A8X6I003</accession>
<name>A0A8X6I003_TRICU</name>